<feature type="compositionally biased region" description="Basic and acidic residues" evidence="2">
    <location>
        <begin position="1167"/>
        <end position="1183"/>
    </location>
</feature>
<sequence>MMTLKADCKKFAPNIFNKSKCQHCFKTKEAHTAEALESNRASRNVSKCGYLFVAPDFDFSVSINRTKRWQRRWFVLYDDGELTYSVDEHPDTVPQAVIDMNKVLEVSDGENVTGNQFSIAITAPDKVHFIKGMSKEERNWWFDVLSRFPTNTIRGRNKRFATIPGGKATITNVSKQNGNNSDIPGDFVRSASTRQRFNTFNSEFLSCHDPDLSWEKFQKTKTTEDVFPTKENETLILEKKLTSTPVEKNIVINNKLESSGSSDWKHVESENLRNILNSSGSISSSPPGNKDIKVKKSVDVDESPIKDKVKVNESTEQIKSRSRRYLKRDGRIVRSQRSRSDGVARMIPTQLTREIERKRNQTLTTLELQLEKTNLEQQNYSNNQVYYLESVSKAKTEKSLESLQIESISPPLHRRRHTSERGTFNQRLLFDNDREEQPQHDYDSGLQRSASGTNFHSSRWRNQSNNQCDITPLLSQDIGNKTVLPLKMCDVEDLEKHRMLGVETRICGDPDGCELDLLPSSFPVGVPVHSESMPVDLCLKKGWLLRQGLKDWYKQWFVLDNSCLIFYRDPNAEELSIMDGIVDLQLVKEVEELESNKNHAFCIKTFDNKKYVFAAVTAGIRSNWIQTIQHVVENWDPLTVHKKNLTDVSLRNQHEKSGLISPVRSDEPIKLLDASSSDDPSEYFSIVDDDEGTEQPASPRTLPPSPPLNRTAISKVKEKARSRSSSSSRIGHQLRSPGLPENEHSVSFTEIDQQSDGGVSDQSNSSFQGGDLCYWDRKASSREYMNENLENKKKITSSKNEAISDSLVAHNNHPDLQISKNEALIPEKDEVVKLSNGKGTFLVEEYIAETKLDQKSKEQRISKGNSKEIPEKFSSKDKQRERDQKQGGNGENVYKSKYESLKMKYKKDRAEWEDILSKEKASNPLRSRKMEDLQETLQNCKEQLWSIKCKLEKSTEKKRDVLVSWREISKLYEDVEKLVGSSERRSKKDIEVSKLKQLISELQGTCNERKEELESLRNKYDSRKNYITELEQDLIRTGAELKKTTVDKVDLQNVIKQLEKMLRSSLHGSDEVSVKEQDSFLLLENLELKTKLETLSEVTRSLKKRLEKAHQSFDDLEINYYKLQQDVKRMQDSHSSQLSLMTARVDDLTTKLTGSERNLRQTKQKLTRSESRQERRKSSLRGKDGLNVSKEFELKLVDLEQKLESLEYSLKNSQEGKEGSGEFVSKSQTQANKQSSEKSSGETQGFLIRLNNLDTKVKNVCSLAESINHENDQTDSLEKPKICIQVKNDSEESGPEEWSTLSLANSITDLHELGAEEGDGEKPQTLSECVYSLFEKVRSLSLWFRNVVYLLHKQEGLDGSINTELKHLVEAVECLSFGVSENLQVNQDKGSLFEVVYQLTLLQEAVKGVDRLANFKVSEKRNLIEEIVRISHWLLTLEEQLSSSAKDVSINGGCTASNLAVKKTLCVLLQDSVFVSDTSGLQVNSCSQDSVQKLNSDMTTQLNSLEGLWKRVSIVLNRIKTDNLTALFSCLKNSCASEACRLHEQLSIADLSPTEKIINEELVLAELCHVVTQTCEKICKLLVLQRNQQIRILCRDQDMCEMWCTVIDQSIHQELDIFSSELRTGLAKLPLLNKLDLECLLGKEALTKAVELSHLLALSGTFQGVLTYFRNQEEIITTNKKSKYIKKNSGLCDEQWVNRVRASIYQRAEQAVFGFSSVLTQNTCRCIHEANENSLEKLARQNASNLVNLQSHFEKELSEETGLLQLQLETLQQEPKQQLKQECCTCGELKQKIYQLQIQLEECQHSSEKSSVCHHCEELQNQLTHLKDNQKEELQSLKYEHHNKVEAIRKDMKELFEQQDKLHSEEVSQLQNELQLSQKRLKHLEFEYDEQMRSLIEVYQQKLEKKHEIISEESIRRRYQSEIEQWRNLSEKGLVAMENSYKRMIADLENKHQMEIEQLENEKEKALAEETQATRAALDAMRKAHKEEVEREIVKFKDEFLKQMEHTHSGESLYKDHE</sequence>
<keyword evidence="1" id="KW-0175">Coiled coil</keyword>
<dbReference type="Gene3D" id="2.30.29.30">
    <property type="entry name" value="Pleckstrin-homology domain (PH domain)/Phosphotyrosine-binding domain (PTB)"/>
    <property type="match status" value="2"/>
</dbReference>
<protein>
    <submittedName>
        <fullName evidence="5">Uncharacterized protein LOC106466467</fullName>
    </submittedName>
</protein>
<feature type="region of interest" description="Disordered" evidence="2">
    <location>
        <begin position="671"/>
        <end position="771"/>
    </location>
</feature>
<feature type="region of interest" description="Disordered" evidence="2">
    <location>
        <begin position="1149"/>
        <end position="1183"/>
    </location>
</feature>
<proteinExistence type="predicted"/>
<feature type="compositionally biased region" description="Polar residues" evidence="2">
    <location>
        <begin position="1225"/>
        <end position="1234"/>
    </location>
</feature>
<gene>
    <name evidence="5" type="primary">LOC106466467</name>
</gene>
<feature type="domain" description="PH" evidence="3">
    <location>
        <begin position="44"/>
        <end position="150"/>
    </location>
</feature>
<name>A0ABM1BHP7_LIMPO</name>
<evidence type="ECO:0000259" key="3">
    <source>
        <dbReference type="PROSITE" id="PS50003"/>
    </source>
</evidence>
<feature type="coiled-coil region" evidence="1">
    <location>
        <begin position="992"/>
        <end position="1061"/>
    </location>
</feature>
<dbReference type="InterPro" id="IPR001849">
    <property type="entry name" value="PH_domain"/>
</dbReference>
<dbReference type="PANTHER" id="PTHR17271:SF1">
    <property type="entry name" value="PROTEIN OUTSPREAD"/>
    <property type="match status" value="1"/>
</dbReference>
<accession>A0ABM1BHP7</accession>
<feature type="region of interest" description="Disordered" evidence="2">
    <location>
        <begin position="436"/>
        <end position="460"/>
    </location>
</feature>
<dbReference type="PANTHER" id="PTHR17271">
    <property type="entry name" value="PLECKSTRIN HOMOLOGY PH DOMAIN-CONTAINING PROTEIN"/>
    <property type="match status" value="1"/>
</dbReference>
<dbReference type="RefSeq" id="XP_013782208.1">
    <property type="nucleotide sequence ID" value="XM_013926754.2"/>
</dbReference>
<keyword evidence="4" id="KW-1185">Reference proteome</keyword>
<evidence type="ECO:0000313" key="5">
    <source>
        <dbReference type="RefSeq" id="XP_013782208.1"/>
    </source>
</evidence>
<dbReference type="SUPFAM" id="SSF50729">
    <property type="entry name" value="PH domain-like"/>
    <property type="match status" value="2"/>
</dbReference>
<feature type="domain" description="PH" evidence="3">
    <location>
        <begin position="537"/>
        <end position="633"/>
    </location>
</feature>
<feature type="compositionally biased region" description="Polar residues" evidence="2">
    <location>
        <begin position="446"/>
        <end position="460"/>
    </location>
</feature>
<dbReference type="InterPro" id="IPR052223">
    <property type="entry name" value="Actin_Cytoskeleton_Reg"/>
</dbReference>
<dbReference type="SMART" id="SM00233">
    <property type="entry name" value="PH"/>
    <property type="match status" value="2"/>
</dbReference>
<feature type="coiled-coil region" evidence="1">
    <location>
        <begin position="1816"/>
        <end position="1887"/>
    </location>
</feature>
<dbReference type="Pfam" id="PF00169">
    <property type="entry name" value="PH"/>
    <property type="match status" value="2"/>
</dbReference>
<feature type="compositionally biased region" description="Basic and acidic residues" evidence="2">
    <location>
        <begin position="853"/>
        <end position="885"/>
    </location>
</feature>
<feature type="region of interest" description="Disordered" evidence="2">
    <location>
        <begin position="1212"/>
        <end position="1243"/>
    </location>
</feature>
<evidence type="ECO:0000256" key="1">
    <source>
        <dbReference type="SAM" id="Coils"/>
    </source>
</evidence>
<organism evidence="4 5">
    <name type="scientific">Limulus polyphemus</name>
    <name type="common">Atlantic horseshoe crab</name>
    <dbReference type="NCBI Taxonomy" id="6850"/>
    <lineage>
        <taxon>Eukaryota</taxon>
        <taxon>Metazoa</taxon>
        <taxon>Ecdysozoa</taxon>
        <taxon>Arthropoda</taxon>
        <taxon>Chelicerata</taxon>
        <taxon>Merostomata</taxon>
        <taxon>Xiphosura</taxon>
        <taxon>Limulidae</taxon>
        <taxon>Limulus</taxon>
    </lineage>
</organism>
<dbReference type="GeneID" id="106466467"/>
<feature type="region of interest" description="Disordered" evidence="2">
    <location>
        <begin position="853"/>
        <end position="893"/>
    </location>
</feature>
<feature type="coiled-coil region" evidence="1">
    <location>
        <begin position="1942"/>
        <end position="1988"/>
    </location>
</feature>
<feature type="compositionally biased region" description="Polar residues" evidence="2">
    <location>
        <begin position="745"/>
        <end position="768"/>
    </location>
</feature>
<dbReference type="CDD" id="cd01236">
    <property type="entry name" value="PH_RIP"/>
    <property type="match status" value="1"/>
</dbReference>
<dbReference type="InterPro" id="IPR011993">
    <property type="entry name" value="PH-like_dom_sf"/>
</dbReference>
<feature type="region of interest" description="Disordered" evidence="2">
    <location>
        <begin position="412"/>
        <end position="431"/>
    </location>
</feature>
<evidence type="ECO:0000256" key="2">
    <source>
        <dbReference type="SAM" id="MobiDB-lite"/>
    </source>
</evidence>
<reference evidence="5" key="1">
    <citation type="submission" date="2025-08" db="UniProtKB">
        <authorList>
            <consortium name="RefSeq"/>
        </authorList>
    </citation>
    <scope>IDENTIFICATION</scope>
    <source>
        <tissue evidence="5">Muscle</tissue>
    </source>
</reference>
<dbReference type="Proteomes" id="UP000694941">
    <property type="component" value="Unplaced"/>
</dbReference>
<dbReference type="PROSITE" id="PS50003">
    <property type="entry name" value="PH_DOMAIN"/>
    <property type="match status" value="2"/>
</dbReference>
<evidence type="ECO:0000313" key="4">
    <source>
        <dbReference type="Proteomes" id="UP000694941"/>
    </source>
</evidence>